<dbReference type="AlphaFoldDB" id="A0A3P3VUN1"/>
<comment type="caution">
    <text evidence="2">The sequence shown here is derived from an EMBL/GenBank/DDBJ whole genome shotgun (WGS) entry which is preliminary data.</text>
</comment>
<evidence type="ECO:0000313" key="2">
    <source>
        <dbReference type="EMBL" id="RRJ86164.1"/>
    </source>
</evidence>
<proteinExistence type="predicted"/>
<gene>
    <name evidence="2" type="ORF">EG850_09645</name>
</gene>
<dbReference type="SMART" id="SM00871">
    <property type="entry name" value="AraC_E_bind"/>
    <property type="match status" value="1"/>
</dbReference>
<dbReference type="Pfam" id="PF06445">
    <property type="entry name" value="GyrI-like"/>
    <property type="match status" value="1"/>
</dbReference>
<dbReference type="RefSeq" id="WP_124972930.1">
    <property type="nucleotide sequence ID" value="NZ_RQVS01000011.1"/>
</dbReference>
<accession>A0A3P3VUN1</accession>
<dbReference type="InterPro" id="IPR011256">
    <property type="entry name" value="Reg_factor_effector_dom_sf"/>
</dbReference>
<dbReference type="Proteomes" id="UP000274391">
    <property type="component" value="Unassembled WGS sequence"/>
</dbReference>
<name>A0A3P3VUN1_9MICO</name>
<dbReference type="InterPro" id="IPR010499">
    <property type="entry name" value="AraC_E-bd"/>
</dbReference>
<reference evidence="2 3" key="1">
    <citation type="submission" date="2018-11" db="EMBL/GenBank/DDBJ databases">
        <title>YIM 102482-1 draft genome.</title>
        <authorList>
            <person name="Li G."/>
            <person name="Jiang Y."/>
        </authorList>
    </citation>
    <scope>NUCLEOTIDE SEQUENCE [LARGE SCALE GENOMIC DNA]</scope>
    <source>
        <strain evidence="2 3">YIM 102482-1</strain>
    </source>
</reference>
<keyword evidence="3" id="KW-1185">Reference proteome</keyword>
<evidence type="ECO:0000313" key="3">
    <source>
        <dbReference type="Proteomes" id="UP000274391"/>
    </source>
</evidence>
<sequence>MANLSPLEIIDFPGFPTAVVRDRDVATANLHEFMDSSFGALGAAIGNDAFTPTGPAFSRYDSPFGEHVDLEVGFPVDNPVDNANEPVIASELPAGQLATAKYTGPYDGLGEAWSEFLAAIREAGYVTMLPYWEAYDTEPTPETDPNTLITGLAVRVMKNEE</sequence>
<organism evidence="2 3">
    <name type="scientific">Gulosibacter macacae</name>
    <dbReference type="NCBI Taxonomy" id="2488791"/>
    <lineage>
        <taxon>Bacteria</taxon>
        <taxon>Bacillati</taxon>
        <taxon>Actinomycetota</taxon>
        <taxon>Actinomycetes</taxon>
        <taxon>Micrococcales</taxon>
        <taxon>Microbacteriaceae</taxon>
        <taxon>Gulosibacter</taxon>
    </lineage>
</organism>
<evidence type="ECO:0000259" key="1">
    <source>
        <dbReference type="SMART" id="SM00871"/>
    </source>
</evidence>
<dbReference type="EMBL" id="RQVS01000011">
    <property type="protein sequence ID" value="RRJ86164.1"/>
    <property type="molecule type" value="Genomic_DNA"/>
</dbReference>
<feature type="domain" description="AraC effector-binding" evidence="1">
    <location>
        <begin position="5"/>
        <end position="157"/>
    </location>
</feature>
<dbReference type="SUPFAM" id="SSF55136">
    <property type="entry name" value="Probable bacterial effector-binding domain"/>
    <property type="match status" value="1"/>
</dbReference>
<dbReference type="InterPro" id="IPR029442">
    <property type="entry name" value="GyrI-like"/>
</dbReference>
<dbReference type="Gene3D" id="3.20.80.10">
    <property type="entry name" value="Regulatory factor, effector binding domain"/>
    <property type="match status" value="1"/>
</dbReference>
<protein>
    <submittedName>
        <fullName evidence="2">AraC family transcriptional regulator</fullName>
    </submittedName>
</protein>
<dbReference type="OrthoDB" id="795001at2"/>